<reference evidence="9" key="1">
    <citation type="submission" date="2020-08" db="EMBL/GenBank/DDBJ databases">
        <title>Genome sequencing and assembly of the red palm weevil Rhynchophorus ferrugineus.</title>
        <authorList>
            <person name="Dias G.B."/>
            <person name="Bergman C.M."/>
            <person name="Manee M."/>
        </authorList>
    </citation>
    <scope>NUCLEOTIDE SEQUENCE</scope>
    <source>
        <strain evidence="9">AA-2017</strain>
        <tissue evidence="9">Whole larva</tissue>
    </source>
</reference>
<dbReference type="PROSITE" id="PS50950">
    <property type="entry name" value="ZF_THAP"/>
    <property type="match status" value="1"/>
</dbReference>
<dbReference type="Pfam" id="PF05485">
    <property type="entry name" value="THAP"/>
    <property type="match status" value="1"/>
</dbReference>
<evidence type="ECO:0000313" key="10">
    <source>
        <dbReference type="Proteomes" id="UP000625711"/>
    </source>
</evidence>
<evidence type="ECO:0000313" key="9">
    <source>
        <dbReference type="EMBL" id="KAF7268728.1"/>
    </source>
</evidence>
<dbReference type="SMART" id="SM00980">
    <property type="entry name" value="THAP"/>
    <property type="match status" value="1"/>
</dbReference>
<dbReference type="Proteomes" id="UP000625711">
    <property type="component" value="Unassembled WGS sequence"/>
</dbReference>
<evidence type="ECO:0000256" key="6">
    <source>
        <dbReference type="SAM" id="MobiDB-lite"/>
    </source>
</evidence>
<protein>
    <submittedName>
        <fullName evidence="9">Uncharacterized protein</fullName>
    </submittedName>
</protein>
<dbReference type="InterPro" id="IPR006612">
    <property type="entry name" value="THAP_Znf"/>
</dbReference>
<evidence type="ECO:0000256" key="2">
    <source>
        <dbReference type="ARBA" id="ARBA00022771"/>
    </source>
</evidence>
<dbReference type="InterPro" id="IPR001005">
    <property type="entry name" value="SANT/Myb"/>
</dbReference>
<keyword evidence="3" id="KW-0862">Zinc</keyword>
<keyword evidence="1" id="KW-0479">Metal-binding</keyword>
<dbReference type="EMBL" id="JAACXV010014301">
    <property type="protein sequence ID" value="KAF7268728.1"/>
    <property type="molecule type" value="Genomic_DNA"/>
</dbReference>
<comment type="caution">
    <text evidence="9">The sequence shown here is derived from an EMBL/GenBank/DDBJ whole genome shotgun (WGS) entry which is preliminary data.</text>
</comment>
<sequence>MIDIVILIYIRTGKNNGYMSDMKDYWFNKKCCVPDCTNCSTMGEGCFKEYFDLPAELRARTRWLKAILAEDGDNLKVCEDHFDEHDIFLDKSNKKKLKINSTPSVLLPQVKCYDVISTEKQSVRMSSPATQSLNNKRFPVSKVSVPEKCTRRSRLSWSREERTILFRLIKKYGETKFSNNHIRINWKIVCEQSRNYDIFASEKDLKSAWQYLRVRAVKVANNEFLGTKLDKKVAKYIAHLKGTPIFVTSDSDTSDDEFQEIPLNDNREKVDTRNGSLSEKLNFIENDKPLSNDIQTSKNMDMAVEEDEIKNNNETLKNTMNINETMKARVRRDEAMTETTKDEPIRNDINDNKKVESWQKSEIVCEESVKDTERKNYELNNSDTNMILENDSDNQKHPLDDTKLYKSELQKEEVGQSSGQETDSDDEYYSLADVERKYGIKIKHEPEVISLLSSDESDCE</sequence>
<dbReference type="InterPro" id="IPR038441">
    <property type="entry name" value="THAP_Znf_sf"/>
</dbReference>
<evidence type="ECO:0000259" key="8">
    <source>
        <dbReference type="PROSITE" id="PS50950"/>
    </source>
</evidence>
<gene>
    <name evidence="9" type="ORF">GWI33_018082</name>
</gene>
<dbReference type="AlphaFoldDB" id="A0A834HWL8"/>
<feature type="domain" description="THAP-type" evidence="8">
    <location>
        <begin position="22"/>
        <end position="106"/>
    </location>
</feature>
<feature type="region of interest" description="Disordered" evidence="6">
    <location>
        <begin position="380"/>
        <end position="399"/>
    </location>
</feature>
<evidence type="ECO:0000256" key="1">
    <source>
        <dbReference type="ARBA" id="ARBA00022723"/>
    </source>
</evidence>
<evidence type="ECO:0000256" key="4">
    <source>
        <dbReference type="ARBA" id="ARBA00023125"/>
    </source>
</evidence>
<dbReference type="Gene3D" id="6.20.210.20">
    <property type="entry name" value="THAP domain"/>
    <property type="match status" value="1"/>
</dbReference>
<dbReference type="OrthoDB" id="8948150at2759"/>
<evidence type="ECO:0000259" key="7">
    <source>
        <dbReference type="PROSITE" id="PS50090"/>
    </source>
</evidence>
<evidence type="ECO:0000256" key="5">
    <source>
        <dbReference type="PROSITE-ProRule" id="PRU00309"/>
    </source>
</evidence>
<dbReference type="PROSITE" id="PS50090">
    <property type="entry name" value="MYB_LIKE"/>
    <property type="match status" value="1"/>
</dbReference>
<proteinExistence type="predicted"/>
<feature type="region of interest" description="Disordered" evidence="6">
    <location>
        <begin position="407"/>
        <end position="428"/>
    </location>
</feature>
<keyword evidence="2 5" id="KW-0863">Zinc-finger</keyword>
<dbReference type="GO" id="GO:0008270">
    <property type="term" value="F:zinc ion binding"/>
    <property type="evidence" value="ECO:0007669"/>
    <property type="project" value="UniProtKB-KW"/>
</dbReference>
<keyword evidence="10" id="KW-1185">Reference proteome</keyword>
<keyword evidence="4 5" id="KW-0238">DNA-binding</keyword>
<dbReference type="SUPFAM" id="SSF57716">
    <property type="entry name" value="Glucocorticoid receptor-like (DNA-binding domain)"/>
    <property type="match status" value="1"/>
</dbReference>
<dbReference type="GO" id="GO:0003677">
    <property type="term" value="F:DNA binding"/>
    <property type="evidence" value="ECO:0007669"/>
    <property type="project" value="UniProtKB-UniRule"/>
</dbReference>
<organism evidence="9 10">
    <name type="scientific">Rhynchophorus ferrugineus</name>
    <name type="common">Red palm weevil</name>
    <name type="synonym">Curculio ferrugineus</name>
    <dbReference type="NCBI Taxonomy" id="354439"/>
    <lineage>
        <taxon>Eukaryota</taxon>
        <taxon>Metazoa</taxon>
        <taxon>Ecdysozoa</taxon>
        <taxon>Arthropoda</taxon>
        <taxon>Hexapoda</taxon>
        <taxon>Insecta</taxon>
        <taxon>Pterygota</taxon>
        <taxon>Neoptera</taxon>
        <taxon>Endopterygota</taxon>
        <taxon>Coleoptera</taxon>
        <taxon>Polyphaga</taxon>
        <taxon>Cucujiformia</taxon>
        <taxon>Curculionidae</taxon>
        <taxon>Dryophthorinae</taxon>
        <taxon>Rhynchophorus</taxon>
    </lineage>
</organism>
<accession>A0A834HWL8</accession>
<evidence type="ECO:0000256" key="3">
    <source>
        <dbReference type="ARBA" id="ARBA00022833"/>
    </source>
</evidence>
<feature type="domain" description="Myb-like" evidence="7">
    <location>
        <begin position="149"/>
        <end position="213"/>
    </location>
</feature>
<name>A0A834HWL8_RHYFE</name>